<gene>
    <name evidence="3" type="ORF">CLV55_10849</name>
</gene>
<organism evidence="3 4">
    <name type="scientific">Flavobacterium aciduliphilum</name>
    <dbReference type="NCBI Taxonomy" id="1101402"/>
    <lineage>
        <taxon>Bacteria</taxon>
        <taxon>Pseudomonadati</taxon>
        <taxon>Bacteroidota</taxon>
        <taxon>Flavobacteriia</taxon>
        <taxon>Flavobacteriales</taxon>
        <taxon>Flavobacteriaceae</taxon>
        <taxon>Flavobacterium</taxon>
    </lineage>
</organism>
<feature type="domain" description="HU" evidence="2">
    <location>
        <begin position="1"/>
        <end position="123"/>
    </location>
</feature>
<accession>A0A328YH49</accession>
<dbReference type="SUPFAM" id="SSF47729">
    <property type="entry name" value="IHF-like DNA-binding proteins"/>
    <property type="match status" value="1"/>
</dbReference>
<proteinExistence type="predicted"/>
<evidence type="ECO:0000256" key="1">
    <source>
        <dbReference type="ARBA" id="ARBA00023125"/>
    </source>
</evidence>
<dbReference type="Proteomes" id="UP000248840">
    <property type="component" value="Unassembled WGS sequence"/>
</dbReference>
<dbReference type="Gene3D" id="4.10.520.10">
    <property type="entry name" value="IHF-like DNA-binding proteins"/>
    <property type="match status" value="1"/>
</dbReference>
<dbReference type="EMBL" id="QLSZ01000008">
    <property type="protein sequence ID" value="RAR71312.1"/>
    <property type="molecule type" value="Genomic_DNA"/>
</dbReference>
<dbReference type="GO" id="GO:0003677">
    <property type="term" value="F:DNA binding"/>
    <property type="evidence" value="ECO:0007669"/>
    <property type="project" value="UniProtKB-KW"/>
</dbReference>
<evidence type="ECO:0000313" key="3">
    <source>
        <dbReference type="EMBL" id="RAR71312.1"/>
    </source>
</evidence>
<comment type="caution">
    <text evidence="3">The sequence shown here is derived from an EMBL/GenBank/DDBJ whole genome shotgun (WGS) entry which is preliminary data.</text>
</comment>
<protein>
    <submittedName>
        <fullName evidence="3">Putative histone-like DNA-binding protein</fullName>
    </submittedName>
</protein>
<dbReference type="OrthoDB" id="9809801at2"/>
<dbReference type="Pfam" id="PF18291">
    <property type="entry name" value="HU-HIG"/>
    <property type="match status" value="1"/>
</dbReference>
<dbReference type="InterPro" id="IPR041607">
    <property type="entry name" value="HU-HIG"/>
</dbReference>
<keyword evidence="1 3" id="KW-0238">DNA-binding</keyword>
<dbReference type="InterPro" id="IPR005902">
    <property type="entry name" value="HU_DNA-bd_put"/>
</dbReference>
<sequence length="129" mass="14103">MAVKIKAVQRVNPQDVSAPQKFYAKAVGDGKTDLKRLAKMISMQCTVNRADCLAVLAALEDNIIMELQEGRIIQIGDLGTFQLGVRSTGSATSDEVSSGSVRKARLNFRPGEELKKMMNNLSYRKNDAA</sequence>
<dbReference type="AlphaFoldDB" id="A0A328YH49"/>
<keyword evidence="4" id="KW-1185">Reference proteome</keyword>
<dbReference type="InterPro" id="IPR010992">
    <property type="entry name" value="IHF-like_DNA-bd_dom_sf"/>
</dbReference>
<evidence type="ECO:0000313" key="4">
    <source>
        <dbReference type="Proteomes" id="UP000248840"/>
    </source>
</evidence>
<name>A0A328YH49_9FLAO</name>
<reference evidence="3 4" key="1">
    <citation type="submission" date="2018-06" db="EMBL/GenBank/DDBJ databases">
        <title>Genomic Encyclopedia of Archaeal and Bacterial Type Strains, Phase II (KMG-II): from individual species to whole genera.</title>
        <authorList>
            <person name="Goeker M."/>
        </authorList>
    </citation>
    <scope>NUCLEOTIDE SEQUENCE [LARGE SCALE GENOMIC DNA]</scope>
    <source>
        <strain evidence="3 4">DSM 25663</strain>
    </source>
</reference>
<dbReference type="NCBIfam" id="TIGR01201">
    <property type="entry name" value="HU_rel"/>
    <property type="match status" value="1"/>
</dbReference>
<dbReference type="RefSeq" id="WP_112113521.1">
    <property type="nucleotide sequence ID" value="NZ_QLSZ01000008.1"/>
</dbReference>
<evidence type="ECO:0000259" key="2">
    <source>
        <dbReference type="Pfam" id="PF18291"/>
    </source>
</evidence>